<evidence type="ECO:0000313" key="2">
    <source>
        <dbReference type="Proteomes" id="UP000054053"/>
    </source>
</evidence>
<dbReference type="AlphaFoldDB" id="A0A1B5L5T8"/>
<sequence>MGVEFWNLTQISRSAEWIQYGLASVCESNGVWPFEKHALFKDSFYFKGEVELLNKHVGWMKNTAWAKILL</sequence>
<proteinExistence type="predicted"/>
<dbReference type="EMBL" id="BBTG02000056">
    <property type="protein sequence ID" value="GAO18938.1"/>
    <property type="molecule type" value="Genomic_DNA"/>
</dbReference>
<accession>A0A1B5L5T8</accession>
<gene>
    <name evidence="1" type="ORF">UVI_02058780</name>
</gene>
<protein>
    <submittedName>
        <fullName evidence="1">Uncharacterized protein</fullName>
    </submittedName>
</protein>
<evidence type="ECO:0000313" key="1">
    <source>
        <dbReference type="EMBL" id="GAO18938.1"/>
    </source>
</evidence>
<dbReference type="Proteomes" id="UP000054053">
    <property type="component" value="Unassembled WGS sequence"/>
</dbReference>
<comment type="caution">
    <text evidence="1">The sequence shown here is derived from an EMBL/GenBank/DDBJ whole genome shotgun (WGS) entry which is preliminary data.</text>
</comment>
<reference evidence="2" key="1">
    <citation type="journal article" date="2016" name="Genome Announc.">
        <title>Genome sequence of Ustilaginoidea virens IPU010, a rice pathogenic fungus causing false smut.</title>
        <authorList>
            <person name="Kumagai T."/>
            <person name="Ishii T."/>
            <person name="Terai G."/>
            <person name="Umemura M."/>
            <person name="Machida M."/>
            <person name="Asai K."/>
        </authorList>
    </citation>
    <scope>NUCLEOTIDE SEQUENCE [LARGE SCALE GENOMIC DNA]</scope>
    <source>
        <strain evidence="2">IPU010</strain>
    </source>
</reference>
<name>A0A1B5L5T8_USTVR</name>
<organism evidence="1 2">
    <name type="scientific">Ustilaginoidea virens</name>
    <name type="common">Rice false smut fungus</name>
    <name type="synonym">Villosiclava virens</name>
    <dbReference type="NCBI Taxonomy" id="1159556"/>
    <lineage>
        <taxon>Eukaryota</taxon>
        <taxon>Fungi</taxon>
        <taxon>Dikarya</taxon>
        <taxon>Ascomycota</taxon>
        <taxon>Pezizomycotina</taxon>
        <taxon>Sordariomycetes</taxon>
        <taxon>Hypocreomycetidae</taxon>
        <taxon>Hypocreales</taxon>
        <taxon>Clavicipitaceae</taxon>
        <taxon>Ustilaginoidea</taxon>
    </lineage>
</organism>